<name>A0AAD3TM49_NEPGR</name>
<dbReference type="Proteomes" id="UP001279734">
    <property type="component" value="Unassembled WGS sequence"/>
</dbReference>
<evidence type="ECO:0000313" key="1">
    <source>
        <dbReference type="EMBL" id="GMH31987.1"/>
    </source>
</evidence>
<gene>
    <name evidence="1" type="ORF">Nepgr_033831</name>
</gene>
<evidence type="ECO:0000313" key="2">
    <source>
        <dbReference type="Proteomes" id="UP001279734"/>
    </source>
</evidence>
<proteinExistence type="predicted"/>
<sequence length="134" mass="14462">MYLVGILMLFSAVGVLWLWLCDPKLLGSSSASRKLLILDPAVAMYCVTVCLDDVQMLMEKVVSGVAGSISWASAGLLCWMQLLAMGVVDQRSTWDPSTVSAPGRLVVIGPPCDHMDAPTDYSRNADMALLLRLS</sequence>
<reference evidence="1" key="1">
    <citation type="submission" date="2023-05" db="EMBL/GenBank/DDBJ databases">
        <title>Nepenthes gracilis genome sequencing.</title>
        <authorList>
            <person name="Fukushima K."/>
        </authorList>
    </citation>
    <scope>NUCLEOTIDE SEQUENCE</scope>
    <source>
        <strain evidence="1">SING2019-196</strain>
    </source>
</reference>
<protein>
    <submittedName>
        <fullName evidence="1">Uncharacterized protein</fullName>
    </submittedName>
</protein>
<organism evidence="1 2">
    <name type="scientific">Nepenthes gracilis</name>
    <name type="common">Slender pitcher plant</name>
    <dbReference type="NCBI Taxonomy" id="150966"/>
    <lineage>
        <taxon>Eukaryota</taxon>
        <taxon>Viridiplantae</taxon>
        <taxon>Streptophyta</taxon>
        <taxon>Embryophyta</taxon>
        <taxon>Tracheophyta</taxon>
        <taxon>Spermatophyta</taxon>
        <taxon>Magnoliopsida</taxon>
        <taxon>eudicotyledons</taxon>
        <taxon>Gunneridae</taxon>
        <taxon>Pentapetalae</taxon>
        <taxon>Caryophyllales</taxon>
        <taxon>Nepenthaceae</taxon>
        <taxon>Nepenthes</taxon>
    </lineage>
</organism>
<dbReference type="AlphaFoldDB" id="A0AAD3TM49"/>
<accession>A0AAD3TM49</accession>
<dbReference type="EMBL" id="BSYO01000052">
    <property type="protein sequence ID" value="GMH31987.1"/>
    <property type="molecule type" value="Genomic_DNA"/>
</dbReference>
<comment type="caution">
    <text evidence="1">The sequence shown here is derived from an EMBL/GenBank/DDBJ whole genome shotgun (WGS) entry which is preliminary data.</text>
</comment>
<keyword evidence="2" id="KW-1185">Reference proteome</keyword>